<dbReference type="SMART" id="SM00320">
    <property type="entry name" value="WD40"/>
    <property type="match status" value="5"/>
</dbReference>
<dbReference type="InParanoid" id="A0A0L0H5E3"/>
<feature type="compositionally biased region" description="Polar residues" evidence="4">
    <location>
        <begin position="810"/>
        <end position="824"/>
    </location>
</feature>
<evidence type="ECO:0000256" key="1">
    <source>
        <dbReference type="ARBA" id="ARBA00022574"/>
    </source>
</evidence>
<keyword evidence="6" id="KW-1185">Reference proteome</keyword>
<evidence type="ECO:0000256" key="3">
    <source>
        <dbReference type="PROSITE-ProRule" id="PRU00221"/>
    </source>
</evidence>
<accession>A0A0L0H5E3</accession>
<reference evidence="5 6" key="1">
    <citation type="submission" date="2009-08" db="EMBL/GenBank/DDBJ databases">
        <title>The Genome Sequence of Spizellomyces punctatus strain DAOM BR117.</title>
        <authorList>
            <consortium name="The Broad Institute Genome Sequencing Platform"/>
            <person name="Russ C."/>
            <person name="Cuomo C."/>
            <person name="Shea T."/>
            <person name="Young S.K."/>
            <person name="Zeng Q."/>
            <person name="Koehrsen M."/>
            <person name="Haas B."/>
            <person name="Borodovsky M."/>
            <person name="Guigo R."/>
            <person name="Alvarado L."/>
            <person name="Berlin A."/>
            <person name="Bochicchio J."/>
            <person name="Borenstein D."/>
            <person name="Chapman S."/>
            <person name="Chen Z."/>
            <person name="Engels R."/>
            <person name="Freedman E."/>
            <person name="Gellesch M."/>
            <person name="Goldberg J."/>
            <person name="Griggs A."/>
            <person name="Gujja S."/>
            <person name="Heiman D."/>
            <person name="Hepburn T."/>
            <person name="Howarth C."/>
            <person name="Jen D."/>
            <person name="Larson L."/>
            <person name="Lewis B."/>
            <person name="Mehta T."/>
            <person name="Park D."/>
            <person name="Pearson M."/>
            <person name="Roberts A."/>
            <person name="Saif S."/>
            <person name="Shenoy N."/>
            <person name="Sisk P."/>
            <person name="Stolte C."/>
            <person name="Sykes S."/>
            <person name="Thomson T."/>
            <person name="Walk T."/>
            <person name="White J."/>
            <person name="Yandava C."/>
            <person name="Burger G."/>
            <person name="Gray M.W."/>
            <person name="Holland P.W.H."/>
            <person name="King N."/>
            <person name="Lang F.B.F."/>
            <person name="Roger A.J."/>
            <person name="Ruiz-Trillo I."/>
            <person name="Lander E."/>
            <person name="Nusbaum C."/>
        </authorList>
    </citation>
    <scope>NUCLEOTIDE SEQUENCE [LARGE SCALE GENOMIC DNA]</scope>
    <source>
        <strain evidence="5 6">DAOM BR117</strain>
    </source>
</reference>
<dbReference type="STRING" id="645134.A0A0L0H5E3"/>
<feature type="compositionally biased region" description="Polar residues" evidence="4">
    <location>
        <begin position="842"/>
        <end position="854"/>
    </location>
</feature>
<feature type="compositionally biased region" description="Polar residues" evidence="4">
    <location>
        <begin position="83"/>
        <end position="100"/>
    </location>
</feature>
<feature type="region of interest" description="Disordered" evidence="4">
    <location>
        <begin position="1"/>
        <end position="131"/>
    </location>
</feature>
<dbReference type="PANTHER" id="PTHR14221">
    <property type="entry name" value="WD REPEAT DOMAIN 44"/>
    <property type="match status" value="1"/>
</dbReference>
<dbReference type="PANTHER" id="PTHR14221:SF0">
    <property type="entry name" value="WD REPEAT-CONTAINING PROTEIN 44"/>
    <property type="match status" value="1"/>
</dbReference>
<feature type="compositionally biased region" description="Polar residues" evidence="4">
    <location>
        <begin position="695"/>
        <end position="725"/>
    </location>
</feature>
<feature type="region of interest" description="Disordered" evidence="4">
    <location>
        <begin position="692"/>
        <end position="888"/>
    </location>
</feature>
<dbReference type="PROSITE" id="PS50082">
    <property type="entry name" value="WD_REPEATS_2"/>
    <property type="match status" value="4"/>
</dbReference>
<evidence type="ECO:0000313" key="5">
    <source>
        <dbReference type="EMBL" id="KNC95948.1"/>
    </source>
</evidence>
<dbReference type="InterPro" id="IPR020472">
    <property type="entry name" value="WD40_PAC1"/>
</dbReference>
<keyword evidence="2" id="KW-0677">Repeat</keyword>
<feature type="compositionally biased region" description="Low complexity" evidence="4">
    <location>
        <begin position="51"/>
        <end position="67"/>
    </location>
</feature>
<dbReference type="OMA" id="FEAHTEI"/>
<dbReference type="PROSITE" id="PS50294">
    <property type="entry name" value="WD_REPEATS_REGION"/>
    <property type="match status" value="2"/>
</dbReference>
<evidence type="ECO:0000313" key="6">
    <source>
        <dbReference type="Proteomes" id="UP000053201"/>
    </source>
</evidence>
<protein>
    <submittedName>
        <fullName evidence="5">Uncharacterized protein</fullName>
    </submittedName>
</protein>
<dbReference type="Pfam" id="PF00400">
    <property type="entry name" value="WD40"/>
    <property type="match status" value="4"/>
</dbReference>
<keyword evidence="1 3" id="KW-0853">WD repeat</keyword>
<dbReference type="RefSeq" id="XP_016603988.1">
    <property type="nucleotide sequence ID" value="XM_016756853.1"/>
</dbReference>
<dbReference type="EMBL" id="KQ257473">
    <property type="protein sequence ID" value="KNC95948.1"/>
    <property type="molecule type" value="Genomic_DNA"/>
</dbReference>
<feature type="region of interest" description="Disordered" evidence="4">
    <location>
        <begin position="296"/>
        <end position="326"/>
    </location>
</feature>
<dbReference type="AlphaFoldDB" id="A0A0L0H5E3"/>
<evidence type="ECO:0000256" key="2">
    <source>
        <dbReference type="ARBA" id="ARBA00022737"/>
    </source>
</evidence>
<name>A0A0L0H5E3_SPIPD</name>
<dbReference type="VEuPathDB" id="FungiDB:SPPG_08699"/>
<dbReference type="InterPro" id="IPR015943">
    <property type="entry name" value="WD40/YVTN_repeat-like_dom_sf"/>
</dbReference>
<feature type="compositionally biased region" description="Basic and acidic residues" evidence="4">
    <location>
        <begin position="310"/>
        <end position="326"/>
    </location>
</feature>
<feature type="repeat" description="WD" evidence="3">
    <location>
        <begin position="242"/>
        <end position="268"/>
    </location>
</feature>
<evidence type="ECO:0000256" key="4">
    <source>
        <dbReference type="SAM" id="MobiDB-lite"/>
    </source>
</evidence>
<dbReference type="eggNOG" id="KOG0283">
    <property type="taxonomic scope" value="Eukaryota"/>
</dbReference>
<dbReference type="GeneID" id="27691843"/>
<dbReference type="Gene3D" id="2.130.10.10">
    <property type="entry name" value="YVTN repeat-like/Quinoprotein amine dehydrogenase"/>
    <property type="match status" value="1"/>
</dbReference>
<proteinExistence type="predicted"/>
<feature type="repeat" description="WD" evidence="3">
    <location>
        <begin position="385"/>
        <end position="417"/>
    </location>
</feature>
<feature type="repeat" description="WD" evidence="3">
    <location>
        <begin position="536"/>
        <end position="556"/>
    </location>
</feature>
<gene>
    <name evidence="5" type="ORF">SPPG_08699</name>
</gene>
<dbReference type="InterPro" id="IPR001680">
    <property type="entry name" value="WD40_rpt"/>
</dbReference>
<organism evidence="5 6">
    <name type="scientific">Spizellomyces punctatus (strain DAOM BR117)</name>
    <dbReference type="NCBI Taxonomy" id="645134"/>
    <lineage>
        <taxon>Eukaryota</taxon>
        <taxon>Fungi</taxon>
        <taxon>Fungi incertae sedis</taxon>
        <taxon>Chytridiomycota</taxon>
        <taxon>Chytridiomycota incertae sedis</taxon>
        <taxon>Chytridiomycetes</taxon>
        <taxon>Spizellomycetales</taxon>
        <taxon>Spizellomycetaceae</taxon>
        <taxon>Spizellomyces</taxon>
    </lineage>
</organism>
<feature type="repeat" description="WD" evidence="3">
    <location>
        <begin position="342"/>
        <end position="382"/>
    </location>
</feature>
<dbReference type="Proteomes" id="UP000053201">
    <property type="component" value="Unassembled WGS sequence"/>
</dbReference>
<dbReference type="PRINTS" id="PR00320">
    <property type="entry name" value="GPROTEINBRPT"/>
</dbReference>
<dbReference type="InterPro" id="IPR040324">
    <property type="entry name" value="WDR44/Dgr2"/>
</dbReference>
<sequence length="919" mass="101636">MVSVSDASPKPPMIQLQAPNARKSAPLQLDSEDADSSSQMSVPRAPSRQKSPSTTSTESRSARTLRTTHMDPVTAHLEGIVDTSATTTVRAHSQDYTPEPSSEEDDGERMETERKQQSLPHFNLPGPKGKKHKGFFQRFRKGKKSDFEEHFGSQLSLRDLDENGLDDADGERMKHHLDMPETVKVKTNRKVKKDFNHLTRVQVLGGETHCLPEAPEHDQNVGDGGFSIRQILDEDAEVKGPIWAMRFSDDGKYLVEGGQDSILRAWRLAALATENADKSHCATSFDRKTPRIRTWDSHKWQSDGIPSGKHAKEGSHSSDRSDTEDFVHSREHVFEQRPFRIYRGHSAPILDAAWSRNGFIASASMDKTVRLWHIDREECLCSFLHNGCVTSVCFHPLDDRYLLTGSLDSRIRVWSLEEKRVCAWNETPNGSYVTAVSFTRDGTLCAAGTFDGDCIFYEFDGLKYNTQIEVRSTRDRHSKRAKITGIEPLPYPWLGEDRLLVTSNDSRIRLYNVRDKSLHRKYKGLECRASQIKATFSDDGRFIIAGSEDRQVYIWNFYPQGGHASHAGGTGQAGNQPGLLSGFMHWQSDASRSASWERFIGSTEAVTCAIFAPKGTREIVYGDIARGNSEIDTVSVHDMMTDNTDGALIVIGDMLGRIRVFQNNVEPGGGEGTATLSPHQVGMSHEIDDKVERASTVSRHSTVKTSSSRLSTPLGPSSPMKSTPPTGMRRSASELAGHVQSLQAEASPRSMTPPAAFRPQTEGWPETHFLPRTSAPRNSVTERHPATVDDTISGPASAPIETLRHADLGSPSTDETKANLSGRNSHGGRARSASYSDRSHVNVMSSISAENYTSPGRKHGETGSKGPSYTSPRGHFKDDSIEEEKEEYPIQCSKCSRRFIRGGRDKLKCPGCGSSLDPG</sequence>
<dbReference type="InterPro" id="IPR036322">
    <property type="entry name" value="WD40_repeat_dom_sf"/>
</dbReference>
<dbReference type="SUPFAM" id="SSF50978">
    <property type="entry name" value="WD40 repeat-like"/>
    <property type="match status" value="1"/>
</dbReference>
<dbReference type="OrthoDB" id="1932312at2759"/>